<evidence type="ECO:0000313" key="1">
    <source>
        <dbReference type="Proteomes" id="UP000887576"/>
    </source>
</evidence>
<name>A0AC34R5Y8_9BILA</name>
<evidence type="ECO:0000313" key="2">
    <source>
        <dbReference type="WBParaSite" id="JU765_v2.g3780.t1"/>
    </source>
</evidence>
<proteinExistence type="predicted"/>
<accession>A0AC34R5Y8</accession>
<dbReference type="WBParaSite" id="JU765_v2.g3780.t1">
    <property type="protein sequence ID" value="JU765_v2.g3780.t1"/>
    <property type="gene ID" value="JU765_v2.g3780"/>
</dbReference>
<sequence length="108" mass="12200">MSENEQKPQNNAEGGGIQAQDYIKLIVVGLDGIEVHFRVKYGASMEKLKKSYCECTGLHVNCFRFLFDGSRFGDEDTPKTLEMEENDVVQTFPELPCCLRCATAMKQK</sequence>
<organism evidence="1 2">
    <name type="scientific">Panagrolaimus sp. JU765</name>
    <dbReference type="NCBI Taxonomy" id="591449"/>
    <lineage>
        <taxon>Eukaryota</taxon>
        <taxon>Metazoa</taxon>
        <taxon>Ecdysozoa</taxon>
        <taxon>Nematoda</taxon>
        <taxon>Chromadorea</taxon>
        <taxon>Rhabditida</taxon>
        <taxon>Tylenchina</taxon>
        <taxon>Panagrolaimomorpha</taxon>
        <taxon>Panagrolaimoidea</taxon>
        <taxon>Panagrolaimidae</taxon>
        <taxon>Panagrolaimus</taxon>
    </lineage>
</organism>
<reference evidence="2" key="1">
    <citation type="submission" date="2022-11" db="UniProtKB">
        <authorList>
            <consortium name="WormBaseParasite"/>
        </authorList>
    </citation>
    <scope>IDENTIFICATION</scope>
</reference>
<dbReference type="Proteomes" id="UP000887576">
    <property type="component" value="Unplaced"/>
</dbReference>
<protein>
    <submittedName>
        <fullName evidence="2">Small ubiquitin-related modifier</fullName>
    </submittedName>
</protein>